<feature type="region of interest" description="Disordered" evidence="1">
    <location>
        <begin position="268"/>
        <end position="287"/>
    </location>
</feature>
<reference evidence="2 3" key="1">
    <citation type="submission" date="2018-06" db="EMBL/GenBank/DDBJ databases">
        <authorList>
            <consortium name="Pathogen Informatics"/>
            <person name="Doyle S."/>
        </authorList>
    </citation>
    <scope>NUCLEOTIDE SEQUENCE [LARGE SCALE GENOMIC DNA]</scope>
    <source>
        <strain evidence="2 3">NCTC13296</strain>
    </source>
</reference>
<evidence type="ECO:0000313" key="2">
    <source>
        <dbReference type="EMBL" id="SUE16091.1"/>
    </source>
</evidence>
<keyword evidence="3" id="KW-1185">Reference proteome</keyword>
<dbReference type="AlphaFoldDB" id="A0A379M1B5"/>
<accession>A0A379M1B5</accession>
<gene>
    <name evidence="2" type="ORF">NCTC13296_02959</name>
</gene>
<evidence type="ECO:0000313" key="3">
    <source>
        <dbReference type="Proteomes" id="UP000254569"/>
    </source>
</evidence>
<organism evidence="2 3">
    <name type="scientific">Rhodococcus gordoniae</name>
    <dbReference type="NCBI Taxonomy" id="223392"/>
    <lineage>
        <taxon>Bacteria</taxon>
        <taxon>Bacillati</taxon>
        <taxon>Actinomycetota</taxon>
        <taxon>Actinomycetes</taxon>
        <taxon>Mycobacteriales</taxon>
        <taxon>Nocardiaceae</taxon>
        <taxon>Rhodococcus</taxon>
    </lineage>
</organism>
<dbReference type="Pfam" id="PF00805">
    <property type="entry name" value="Pentapeptide"/>
    <property type="match status" value="1"/>
</dbReference>
<dbReference type="PANTHER" id="PTHR14136:SF17">
    <property type="entry name" value="BTB_POZ DOMAIN-CONTAINING PROTEIN KCTD9"/>
    <property type="match status" value="1"/>
</dbReference>
<dbReference type="Proteomes" id="UP000254569">
    <property type="component" value="Unassembled WGS sequence"/>
</dbReference>
<dbReference type="SUPFAM" id="SSF141571">
    <property type="entry name" value="Pentapeptide repeat-like"/>
    <property type="match status" value="1"/>
</dbReference>
<sequence>MSTPSLHSSPSPAVHRSDLRGDCSRCFALCCTAFGFTRSSDFAEDKPAGSPCRHLDARFACTIHETLPSRGFRGCTVFDCFGAGQAVSQRLFAGVSRRDRPDTRYRMFSAFAVVKELHEMMWHLLEAQQRTYDPELADDARELVESLAVLTRRGVDELEFLEIGEIRASVRPVLMEVSAEVRGSYFADDEGMDPDLVPGADLAGTDLRGHRLCGADLRNALLIGADLRGCDLAGADLLGADLRGARVEDADLSLALYLTGPQLAAAHGNRRTRVPTGIPVPRSRLDD</sequence>
<name>A0A379M1B5_9NOCA</name>
<proteinExistence type="predicted"/>
<dbReference type="Gene3D" id="2.160.20.80">
    <property type="entry name" value="E3 ubiquitin-protein ligase SopA"/>
    <property type="match status" value="1"/>
</dbReference>
<dbReference type="PANTHER" id="PTHR14136">
    <property type="entry name" value="BTB_POZ DOMAIN-CONTAINING PROTEIN KCTD9"/>
    <property type="match status" value="1"/>
</dbReference>
<dbReference type="InterPro" id="IPR001646">
    <property type="entry name" value="5peptide_repeat"/>
</dbReference>
<evidence type="ECO:0000256" key="1">
    <source>
        <dbReference type="SAM" id="MobiDB-lite"/>
    </source>
</evidence>
<dbReference type="InterPro" id="IPR051082">
    <property type="entry name" value="Pentapeptide-BTB/POZ_domain"/>
</dbReference>
<protein>
    <submittedName>
        <fullName evidence="2">Pentapeptide repeat-containing protein</fullName>
    </submittedName>
</protein>
<dbReference type="EMBL" id="UGVI01000001">
    <property type="protein sequence ID" value="SUE16091.1"/>
    <property type="molecule type" value="Genomic_DNA"/>
</dbReference>